<evidence type="ECO:0000313" key="2">
    <source>
        <dbReference type="Proteomes" id="UP001234989"/>
    </source>
</evidence>
<dbReference type="Proteomes" id="UP001234989">
    <property type="component" value="Chromosome 5"/>
</dbReference>
<evidence type="ECO:0000313" key="1">
    <source>
        <dbReference type="EMBL" id="WMV29799.1"/>
    </source>
</evidence>
<accession>A0AAF0TRY9</accession>
<organism evidence="1 2">
    <name type="scientific">Solanum verrucosum</name>
    <dbReference type="NCBI Taxonomy" id="315347"/>
    <lineage>
        <taxon>Eukaryota</taxon>
        <taxon>Viridiplantae</taxon>
        <taxon>Streptophyta</taxon>
        <taxon>Embryophyta</taxon>
        <taxon>Tracheophyta</taxon>
        <taxon>Spermatophyta</taxon>
        <taxon>Magnoliopsida</taxon>
        <taxon>eudicotyledons</taxon>
        <taxon>Gunneridae</taxon>
        <taxon>Pentapetalae</taxon>
        <taxon>asterids</taxon>
        <taxon>lamiids</taxon>
        <taxon>Solanales</taxon>
        <taxon>Solanaceae</taxon>
        <taxon>Solanoideae</taxon>
        <taxon>Solaneae</taxon>
        <taxon>Solanum</taxon>
    </lineage>
</organism>
<reference evidence="1" key="1">
    <citation type="submission" date="2023-08" db="EMBL/GenBank/DDBJ databases">
        <title>A de novo genome assembly of Solanum verrucosum Schlechtendal, a Mexican diploid species geographically isolated from the other diploid A-genome species in potato relatives.</title>
        <authorList>
            <person name="Hosaka K."/>
        </authorList>
    </citation>
    <scope>NUCLEOTIDE SEQUENCE</scope>
    <source>
        <tissue evidence="1">Young leaves</tissue>
    </source>
</reference>
<protein>
    <submittedName>
        <fullName evidence="1">Uncharacterized protein</fullName>
    </submittedName>
</protein>
<gene>
    <name evidence="1" type="ORF">MTR67_023184</name>
</gene>
<proteinExistence type="predicted"/>
<dbReference type="EMBL" id="CP133616">
    <property type="protein sequence ID" value="WMV29799.1"/>
    <property type="molecule type" value="Genomic_DNA"/>
</dbReference>
<dbReference type="PANTHER" id="PTHR46148:SF57">
    <property type="entry name" value="OS12G0499874 PROTEIN"/>
    <property type="match status" value="1"/>
</dbReference>
<sequence length="289" mass="32408">MAVKYSLSYEDVPVEILDRQVRRLRNKEVASVKVLWRSQSVEGATWEVKASMKSNVFACSWNSVELEIQFLVFSGRWHSRTPSTVHPTGPWFVIVNFPRTLSENLVKSRLTDRLTVRGLCPWIESSVTQPLTQTTVDQLGPSFDSRSVGGTHGHYPRTIDGLTVRPAGGGVMVQNGAESSLVVGVKEMQDSDPILLELKGAVHNQRLEVKELNLCQRRWIEFLKDYDMNVLYHLGKANAVSDALNRLSMGRVAHVEKDKKELANDVHRLAPLGFYLINISDDGVIVQNG</sequence>
<keyword evidence="2" id="KW-1185">Reference proteome</keyword>
<dbReference type="AlphaFoldDB" id="A0AAF0TRY9"/>
<dbReference type="PANTHER" id="PTHR46148">
    <property type="entry name" value="CHROMO DOMAIN-CONTAINING PROTEIN"/>
    <property type="match status" value="1"/>
</dbReference>
<name>A0AAF0TRY9_SOLVR</name>